<proteinExistence type="predicted"/>
<comment type="caution">
    <text evidence="2">The sequence shown here is derived from an EMBL/GenBank/DDBJ whole genome shotgun (WGS) entry which is preliminary data.</text>
</comment>
<evidence type="ECO:0000256" key="1">
    <source>
        <dbReference type="SAM" id="SignalP"/>
    </source>
</evidence>
<feature type="chain" id="PRO_5036465092" description="Defensin" evidence="1">
    <location>
        <begin position="20"/>
        <end position="69"/>
    </location>
</feature>
<accession>A0A8X6IVZ1</accession>
<feature type="signal peptide" evidence="1">
    <location>
        <begin position="1"/>
        <end position="19"/>
    </location>
</feature>
<organism evidence="2 3">
    <name type="scientific">Nephila pilipes</name>
    <name type="common">Giant wood spider</name>
    <name type="synonym">Nephila maculata</name>
    <dbReference type="NCBI Taxonomy" id="299642"/>
    <lineage>
        <taxon>Eukaryota</taxon>
        <taxon>Metazoa</taxon>
        <taxon>Ecdysozoa</taxon>
        <taxon>Arthropoda</taxon>
        <taxon>Chelicerata</taxon>
        <taxon>Arachnida</taxon>
        <taxon>Araneae</taxon>
        <taxon>Araneomorphae</taxon>
        <taxon>Entelegynae</taxon>
        <taxon>Araneoidea</taxon>
        <taxon>Nephilidae</taxon>
        <taxon>Nephila</taxon>
    </lineage>
</organism>
<sequence length="69" mass="7906">MAKYMFLLALCVLLITVSAEQESVDDFRGVDGRVDIVENHCVDSYCATECQKWRFHKGYCAYNKCNCSN</sequence>
<evidence type="ECO:0000313" key="2">
    <source>
        <dbReference type="EMBL" id="GFS61889.1"/>
    </source>
</evidence>
<evidence type="ECO:0000313" key="3">
    <source>
        <dbReference type="Proteomes" id="UP000887013"/>
    </source>
</evidence>
<dbReference type="AlphaFoldDB" id="A0A8X6IVZ1"/>
<name>A0A8X6IVZ1_NEPPI</name>
<protein>
    <recommendedName>
        <fullName evidence="4">Defensin</fullName>
    </recommendedName>
</protein>
<gene>
    <name evidence="2" type="ORF">NPIL_261241</name>
</gene>
<dbReference type="Proteomes" id="UP000887013">
    <property type="component" value="Unassembled WGS sequence"/>
</dbReference>
<keyword evidence="3" id="KW-1185">Reference proteome</keyword>
<keyword evidence="1" id="KW-0732">Signal</keyword>
<evidence type="ECO:0008006" key="4">
    <source>
        <dbReference type="Google" id="ProtNLM"/>
    </source>
</evidence>
<reference evidence="2" key="1">
    <citation type="submission" date="2020-08" db="EMBL/GenBank/DDBJ databases">
        <title>Multicomponent nature underlies the extraordinary mechanical properties of spider dragline silk.</title>
        <authorList>
            <person name="Kono N."/>
            <person name="Nakamura H."/>
            <person name="Mori M."/>
            <person name="Yoshida Y."/>
            <person name="Ohtoshi R."/>
            <person name="Malay A.D."/>
            <person name="Moran D.A.P."/>
            <person name="Tomita M."/>
            <person name="Numata K."/>
            <person name="Arakawa K."/>
        </authorList>
    </citation>
    <scope>NUCLEOTIDE SEQUENCE</scope>
</reference>
<dbReference type="EMBL" id="BMAW01047620">
    <property type="protein sequence ID" value="GFS61889.1"/>
    <property type="molecule type" value="Genomic_DNA"/>
</dbReference>